<dbReference type="PRINTS" id="PR00069">
    <property type="entry name" value="ALDKETRDTASE"/>
</dbReference>
<sequence length="312" mass="33075">MIMAQLGTTDLDVFPLCLGGNVFGWTADRDGSFAVLDAYAAAGGNFVDSADVYSAWVPGNSGGESETILGEWMAARGNRERVVLATKGGRLPPFDGLSSKAIHGAVEASLRRLGTDYIDLYYVHYDDPDVSVADIVAAHDALVRAGKVRYVAVSNMAPARIREALAVADREGLARFVAVQPHYNLMERTGFEHDVLPLAEAENLATVPYYALAKGFLTGKYRPGAEVDSPRAQGAAAYLDERGARVLAELDLIAAAHGVPVAAVALAWLAAQPTVAAPISSARTPRQLADLLPIGELRLSEEELSALNSVSN</sequence>
<evidence type="ECO:0000259" key="2">
    <source>
        <dbReference type="Pfam" id="PF00248"/>
    </source>
</evidence>
<dbReference type="CDD" id="cd19081">
    <property type="entry name" value="AKR_AKR9C1"/>
    <property type="match status" value="1"/>
</dbReference>
<feature type="domain" description="NADP-dependent oxidoreductase" evidence="2">
    <location>
        <begin position="15"/>
        <end position="310"/>
    </location>
</feature>
<accession>A0A7G1KKW2</accession>
<organism evidence="3 4">
    <name type="scientific">Nocardia wallacei</name>
    <dbReference type="NCBI Taxonomy" id="480035"/>
    <lineage>
        <taxon>Bacteria</taxon>
        <taxon>Bacillati</taxon>
        <taxon>Actinomycetota</taxon>
        <taxon>Actinomycetes</taxon>
        <taxon>Mycobacteriales</taxon>
        <taxon>Nocardiaceae</taxon>
        <taxon>Nocardia</taxon>
    </lineage>
</organism>
<gene>
    <name evidence="3" type="ORF">NWFMUON74_23910</name>
</gene>
<proteinExistence type="predicted"/>
<name>A0A7G1KKW2_9NOCA</name>
<dbReference type="Gene3D" id="3.20.20.100">
    <property type="entry name" value="NADP-dependent oxidoreductase domain"/>
    <property type="match status" value="1"/>
</dbReference>
<dbReference type="InterPro" id="IPR050523">
    <property type="entry name" value="AKR_Detox_Biosynth"/>
</dbReference>
<dbReference type="InterPro" id="IPR020471">
    <property type="entry name" value="AKR"/>
</dbReference>
<dbReference type="EMBL" id="AP023396">
    <property type="protein sequence ID" value="BCK54619.1"/>
    <property type="molecule type" value="Genomic_DNA"/>
</dbReference>
<keyword evidence="1" id="KW-0560">Oxidoreductase</keyword>
<dbReference type="FunFam" id="3.20.20.100:FF:000004">
    <property type="entry name" value="Oxidoreductase, aldo/keto reductase"/>
    <property type="match status" value="1"/>
</dbReference>
<keyword evidence="4" id="KW-1185">Reference proteome</keyword>
<dbReference type="PANTHER" id="PTHR43364">
    <property type="entry name" value="NADH-SPECIFIC METHYLGLYOXAL REDUCTASE-RELATED"/>
    <property type="match status" value="1"/>
</dbReference>
<dbReference type="SUPFAM" id="SSF51430">
    <property type="entry name" value="NAD(P)-linked oxidoreductase"/>
    <property type="match status" value="1"/>
</dbReference>
<evidence type="ECO:0000256" key="1">
    <source>
        <dbReference type="ARBA" id="ARBA00023002"/>
    </source>
</evidence>
<dbReference type="PANTHER" id="PTHR43364:SF6">
    <property type="entry name" value="OXIDOREDUCTASE-RELATED"/>
    <property type="match status" value="1"/>
</dbReference>
<evidence type="ECO:0000313" key="4">
    <source>
        <dbReference type="Proteomes" id="UP000516173"/>
    </source>
</evidence>
<dbReference type="KEGG" id="nwl:NWFMUON74_23910"/>
<dbReference type="InterPro" id="IPR036812">
    <property type="entry name" value="NAD(P)_OxRdtase_dom_sf"/>
</dbReference>
<evidence type="ECO:0000313" key="3">
    <source>
        <dbReference type="EMBL" id="BCK54619.1"/>
    </source>
</evidence>
<reference evidence="3 4" key="1">
    <citation type="submission" date="2020-08" db="EMBL/GenBank/DDBJ databases">
        <title>Genome Sequencing of Nocardia wallacei strain FMUON74 and assembly.</title>
        <authorList>
            <person name="Toyokawa M."/>
            <person name="Uesaka K."/>
        </authorList>
    </citation>
    <scope>NUCLEOTIDE SEQUENCE [LARGE SCALE GENOMIC DNA]</scope>
    <source>
        <strain evidence="3 4">FMUON74</strain>
    </source>
</reference>
<dbReference type="Proteomes" id="UP000516173">
    <property type="component" value="Chromosome"/>
</dbReference>
<dbReference type="GO" id="GO:0005829">
    <property type="term" value="C:cytosol"/>
    <property type="evidence" value="ECO:0007669"/>
    <property type="project" value="TreeGrafter"/>
</dbReference>
<protein>
    <submittedName>
        <fullName evidence="3">NADP-dependent aryl-alcohol dehydrogenase</fullName>
    </submittedName>
</protein>
<dbReference type="AlphaFoldDB" id="A0A7G1KKW2"/>
<dbReference type="InterPro" id="IPR023210">
    <property type="entry name" value="NADP_OxRdtase_dom"/>
</dbReference>
<dbReference type="GO" id="GO:0016491">
    <property type="term" value="F:oxidoreductase activity"/>
    <property type="evidence" value="ECO:0007669"/>
    <property type="project" value="UniProtKB-KW"/>
</dbReference>
<dbReference type="Pfam" id="PF00248">
    <property type="entry name" value="Aldo_ket_red"/>
    <property type="match status" value="1"/>
</dbReference>